<accession>A0A5N6R4E7</accession>
<evidence type="ECO:0000313" key="3">
    <source>
        <dbReference type="Proteomes" id="UP000327013"/>
    </source>
</evidence>
<protein>
    <submittedName>
        <fullName evidence="2">Uncharacterized protein</fullName>
    </submittedName>
</protein>
<sequence length="82" mass="8985">MATMQLNVEVSGNDSSARKGPTGVCNSTKMQFGVAFNGDGSLARRGPREVRRRCVADGLGDLVCKLSRWIRVGEKYVLIRLE</sequence>
<evidence type="ECO:0000256" key="1">
    <source>
        <dbReference type="SAM" id="MobiDB-lite"/>
    </source>
</evidence>
<feature type="compositionally biased region" description="Polar residues" evidence="1">
    <location>
        <begin position="1"/>
        <end position="15"/>
    </location>
</feature>
<gene>
    <name evidence="2" type="ORF">FH972_012568</name>
</gene>
<dbReference type="EMBL" id="CM017325">
    <property type="protein sequence ID" value="KAE8055746.1"/>
    <property type="molecule type" value="Genomic_DNA"/>
</dbReference>
<keyword evidence="3" id="KW-1185">Reference proteome</keyword>
<name>A0A5N6R4E7_9ROSI</name>
<proteinExistence type="predicted"/>
<feature type="region of interest" description="Disordered" evidence="1">
    <location>
        <begin position="1"/>
        <end position="22"/>
    </location>
</feature>
<dbReference type="AlphaFoldDB" id="A0A5N6R4E7"/>
<evidence type="ECO:0000313" key="2">
    <source>
        <dbReference type="EMBL" id="KAE8055746.1"/>
    </source>
</evidence>
<dbReference type="Proteomes" id="UP000327013">
    <property type="component" value="Chromosome 5"/>
</dbReference>
<reference evidence="2 3" key="1">
    <citation type="submission" date="2019-06" db="EMBL/GenBank/DDBJ databases">
        <title>A chromosomal-level reference genome of Carpinus fangiana (Coryloideae, Betulaceae).</title>
        <authorList>
            <person name="Yang X."/>
            <person name="Wang Z."/>
            <person name="Zhang L."/>
            <person name="Hao G."/>
            <person name="Liu J."/>
            <person name="Yang Y."/>
        </authorList>
    </citation>
    <scope>NUCLEOTIDE SEQUENCE [LARGE SCALE GENOMIC DNA]</scope>
    <source>
        <strain evidence="2">Cfa_2016G</strain>
        <tissue evidence="2">Leaf</tissue>
    </source>
</reference>
<organism evidence="2 3">
    <name type="scientific">Carpinus fangiana</name>
    <dbReference type="NCBI Taxonomy" id="176857"/>
    <lineage>
        <taxon>Eukaryota</taxon>
        <taxon>Viridiplantae</taxon>
        <taxon>Streptophyta</taxon>
        <taxon>Embryophyta</taxon>
        <taxon>Tracheophyta</taxon>
        <taxon>Spermatophyta</taxon>
        <taxon>Magnoliopsida</taxon>
        <taxon>eudicotyledons</taxon>
        <taxon>Gunneridae</taxon>
        <taxon>Pentapetalae</taxon>
        <taxon>rosids</taxon>
        <taxon>fabids</taxon>
        <taxon>Fagales</taxon>
        <taxon>Betulaceae</taxon>
        <taxon>Carpinus</taxon>
    </lineage>
</organism>